<name>A0A9C6X4Y1_FRAOC</name>
<keyword evidence="13" id="KW-1185">Reference proteome</keyword>
<dbReference type="SUPFAM" id="SSF57850">
    <property type="entry name" value="RING/U-box"/>
    <property type="match status" value="1"/>
</dbReference>
<dbReference type="AlphaFoldDB" id="A0A9C6X4Y1"/>
<evidence type="ECO:0000256" key="3">
    <source>
        <dbReference type="ARBA" id="ARBA00022692"/>
    </source>
</evidence>
<sequence>MIPLHSPGGSATSGVGNKNTAPGSPASSTPPLEPAPCGSVPLPATLAAFRFGRRRSEDSSFSSSTSSTPHFDEEAGVRNIFFTLTSPPPLKPAPGQDLGSTPSDGLGPIPRAARLAEGTGPMDRLPSVASCCCRICQNSSSLERLISPCNCKGSLAYVHLSCLERWLNQSGRTYCELCQYQFSAVQTQRYSCLQSLRIWYSHPRIRRQFYADVVILVILSLVTVGLLAVTAIGMRYFVGEGSRLGISAFTTQGTILFFLGLVGIGYFITVCLLVRDQKPVLYTTPKLVKDVFNHIRLKYSTRFNRWLCILKSVHPDFTVGATTRKTEQCSS</sequence>
<dbReference type="Gene3D" id="3.30.40.10">
    <property type="entry name" value="Zinc/RING finger domain, C3HC4 (zinc finger)"/>
    <property type="match status" value="1"/>
</dbReference>
<protein>
    <submittedName>
        <fullName evidence="14">E3 ubiquitin-protein ligase MARCHF11-like</fullName>
    </submittedName>
</protein>
<gene>
    <name evidence="14" type="primary">LOC113204721</name>
</gene>
<dbReference type="PANTHER" id="PTHR46065">
    <property type="entry name" value="E3 UBIQUITIN-PROTEIN LIGASE MARCH 2/3 FAMILY MEMBER"/>
    <property type="match status" value="1"/>
</dbReference>
<feature type="compositionally biased region" description="Low complexity" evidence="10">
    <location>
        <begin position="20"/>
        <end position="30"/>
    </location>
</feature>
<evidence type="ECO:0000259" key="12">
    <source>
        <dbReference type="PROSITE" id="PS51292"/>
    </source>
</evidence>
<dbReference type="GO" id="GO:0008270">
    <property type="term" value="F:zinc ion binding"/>
    <property type="evidence" value="ECO:0007669"/>
    <property type="project" value="UniProtKB-KW"/>
</dbReference>
<keyword evidence="7" id="KW-0862">Zinc</keyword>
<dbReference type="RefSeq" id="XP_052129245.1">
    <property type="nucleotide sequence ID" value="XM_052273285.1"/>
</dbReference>
<evidence type="ECO:0000256" key="1">
    <source>
        <dbReference type="ARBA" id="ARBA00004141"/>
    </source>
</evidence>
<evidence type="ECO:0000256" key="2">
    <source>
        <dbReference type="ARBA" id="ARBA00022679"/>
    </source>
</evidence>
<evidence type="ECO:0000256" key="10">
    <source>
        <dbReference type="SAM" id="MobiDB-lite"/>
    </source>
</evidence>
<dbReference type="Proteomes" id="UP000504606">
    <property type="component" value="Unplaced"/>
</dbReference>
<keyword evidence="2" id="KW-0808">Transferase</keyword>
<dbReference type="PROSITE" id="PS51292">
    <property type="entry name" value="ZF_RING_CH"/>
    <property type="match status" value="1"/>
</dbReference>
<feature type="region of interest" description="Disordered" evidence="10">
    <location>
        <begin position="1"/>
        <end position="39"/>
    </location>
</feature>
<evidence type="ECO:0000256" key="5">
    <source>
        <dbReference type="ARBA" id="ARBA00022771"/>
    </source>
</evidence>
<dbReference type="GeneID" id="113204721"/>
<organism evidence="13 14">
    <name type="scientific">Frankliniella occidentalis</name>
    <name type="common">Western flower thrips</name>
    <name type="synonym">Euthrips occidentalis</name>
    <dbReference type="NCBI Taxonomy" id="133901"/>
    <lineage>
        <taxon>Eukaryota</taxon>
        <taxon>Metazoa</taxon>
        <taxon>Ecdysozoa</taxon>
        <taxon>Arthropoda</taxon>
        <taxon>Hexapoda</taxon>
        <taxon>Insecta</taxon>
        <taxon>Pterygota</taxon>
        <taxon>Neoptera</taxon>
        <taxon>Paraneoptera</taxon>
        <taxon>Thysanoptera</taxon>
        <taxon>Terebrantia</taxon>
        <taxon>Thripoidea</taxon>
        <taxon>Thripidae</taxon>
        <taxon>Frankliniella</taxon>
    </lineage>
</organism>
<dbReference type="SMART" id="SM00744">
    <property type="entry name" value="RINGv"/>
    <property type="match status" value="1"/>
</dbReference>
<dbReference type="Pfam" id="PF12906">
    <property type="entry name" value="RINGv"/>
    <property type="match status" value="1"/>
</dbReference>
<evidence type="ECO:0000313" key="14">
    <source>
        <dbReference type="RefSeq" id="XP_052129245.1"/>
    </source>
</evidence>
<feature type="transmembrane region" description="Helical" evidence="11">
    <location>
        <begin position="209"/>
        <end position="234"/>
    </location>
</feature>
<evidence type="ECO:0000256" key="7">
    <source>
        <dbReference type="ARBA" id="ARBA00022833"/>
    </source>
</evidence>
<keyword evidence="4" id="KW-0479">Metal-binding</keyword>
<comment type="subcellular location">
    <subcellularLocation>
        <location evidence="1">Membrane</location>
        <topology evidence="1">Multi-pass membrane protein</topology>
    </subcellularLocation>
</comment>
<dbReference type="InterPro" id="IPR013083">
    <property type="entry name" value="Znf_RING/FYVE/PHD"/>
</dbReference>
<keyword evidence="8 11" id="KW-1133">Transmembrane helix</keyword>
<evidence type="ECO:0000256" key="8">
    <source>
        <dbReference type="ARBA" id="ARBA00022989"/>
    </source>
</evidence>
<dbReference type="GO" id="GO:0016020">
    <property type="term" value="C:membrane"/>
    <property type="evidence" value="ECO:0007669"/>
    <property type="project" value="UniProtKB-SubCell"/>
</dbReference>
<dbReference type="GO" id="GO:0004842">
    <property type="term" value="F:ubiquitin-protein transferase activity"/>
    <property type="evidence" value="ECO:0007669"/>
    <property type="project" value="TreeGrafter"/>
</dbReference>
<keyword evidence="3 11" id="KW-0812">Transmembrane</keyword>
<dbReference type="OrthoDB" id="273089at2759"/>
<evidence type="ECO:0000313" key="13">
    <source>
        <dbReference type="Proteomes" id="UP000504606"/>
    </source>
</evidence>
<dbReference type="InterPro" id="IPR011016">
    <property type="entry name" value="Znf_RING-CH"/>
</dbReference>
<accession>A0A9C6X4Y1</accession>
<proteinExistence type="predicted"/>
<keyword evidence="9 11" id="KW-0472">Membrane</keyword>
<keyword evidence="5" id="KW-0863">Zinc-finger</keyword>
<dbReference type="KEGG" id="foc:113204721"/>
<dbReference type="PANTHER" id="PTHR46065:SF3">
    <property type="entry name" value="FI20425P1"/>
    <property type="match status" value="1"/>
</dbReference>
<evidence type="ECO:0000256" key="4">
    <source>
        <dbReference type="ARBA" id="ARBA00022723"/>
    </source>
</evidence>
<evidence type="ECO:0000256" key="11">
    <source>
        <dbReference type="SAM" id="Phobius"/>
    </source>
</evidence>
<evidence type="ECO:0000256" key="6">
    <source>
        <dbReference type="ARBA" id="ARBA00022786"/>
    </source>
</evidence>
<dbReference type="GO" id="GO:0016567">
    <property type="term" value="P:protein ubiquitination"/>
    <property type="evidence" value="ECO:0007669"/>
    <property type="project" value="TreeGrafter"/>
</dbReference>
<evidence type="ECO:0000256" key="9">
    <source>
        <dbReference type="ARBA" id="ARBA00023136"/>
    </source>
</evidence>
<feature type="region of interest" description="Disordered" evidence="10">
    <location>
        <begin position="86"/>
        <end position="106"/>
    </location>
</feature>
<feature type="transmembrane region" description="Helical" evidence="11">
    <location>
        <begin position="254"/>
        <end position="274"/>
    </location>
</feature>
<feature type="domain" description="RING-CH-type" evidence="12">
    <location>
        <begin position="125"/>
        <end position="185"/>
    </location>
</feature>
<feature type="compositionally biased region" description="Polar residues" evidence="10">
    <location>
        <begin position="9"/>
        <end position="19"/>
    </location>
</feature>
<reference evidence="14" key="1">
    <citation type="submission" date="2025-08" db="UniProtKB">
        <authorList>
            <consortium name="RefSeq"/>
        </authorList>
    </citation>
    <scope>IDENTIFICATION</scope>
    <source>
        <tissue evidence="14">Whole organism</tissue>
    </source>
</reference>
<keyword evidence="6" id="KW-0833">Ubl conjugation pathway</keyword>